<feature type="compositionally biased region" description="Basic and acidic residues" evidence="1">
    <location>
        <begin position="416"/>
        <end position="426"/>
    </location>
</feature>
<accession>H8MXC7</accession>
<dbReference type="Proteomes" id="UP000007587">
    <property type="component" value="Chromosome"/>
</dbReference>
<dbReference type="InterPro" id="IPR004155">
    <property type="entry name" value="PBS_lyase_HEAT"/>
</dbReference>
<organism evidence="2 3">
    <name type="scientific">Corallococcus coralloides (strain ATCC 25202 / DSM 2259 / NBRC 100086 / M2)</name>
    <name type="common">Myxococcus coralloides</name>
    <dbReference type="NCBI Taxonomy" id="1144275"/>
    <lineage>
        <taxon>Bacteria</taxon>
        <taxon>Pseudomonadati</taxon>
        <taxon>Myxococcota</taxon>
        <taxon>Myxococcia</taxon>
        <taxon>Myxococcales</taxon>
        <taxon>Cystobacterineae</taxon>
        <taxon>Myxococcaceae</taxon>
        <taxon>Corallococcus</taxon>
    </lineage>
</organism>
<dbReference type="GO" id="GO:0016829">
    <property type="term" value="F:lyase activity"/>
    <property type="evidence" value="ECO:0007669"/>
    <property type="project" value="UniProtKB-KW"/>
</dbReference>
<dbReference type="InParanoid" id="H8MXC7"/>
<reference evidence="3" key="2">
    <citation type="submission" date="2012-03" db="EMBL/GenBank/DDBJ databases">
        <title>Genome sequence of the fruiting myxobacterium Corallococcus coralloides DSM 2259.</title>
        <authorList>
            <person name="Huntley S."/>
            <person name="Zhang Y."/>
            <person name="Treuner-Lange A."/>
            <person name="Sensen C.W."/>
            <person name="Sogaard-Andersen L."/>
        </authorList>
    </citation>
    <scope>NUCLEOTIDE SEQUENCE [LARGE SCALE GENOMIC DNA]</scope>
    <source>
        <strain evidence="3">ATCC 25202 / DSM 2259 / NBRC 100086 / M2</strain>
    </source>
</reference>
<dbReference type="InterPro" id="IPR016024">
    <property type="entry name" value="ARM-type_fold"/>
</dbReference>
<dbReference type="PROSITE" id="PS51257">
    <property type="entry name" value="PROKAR_LIPOPROTEIN"/>
    <property type="match status" value="1"/>
</dbReference>
<dbReference type="eggNOG" id="COG1413">
    <property type="taxonomic scope" value="Bacteria"/>
</dbReference>
<evidence type="ECO:0000256" key="1">
    <source>
        <dbReference type="SAM" id="MobiDB-lite"/>
    </source>
</evidence>
<protein>
    <submittedName>
        <fullName evidence="2">HEAT repeat-containing PBS lyase</fullName>
    </submittedName>
</protein>
<evidence type="ECO:0000313" key="3">
    <source>
        <dbReference type="Proteomes" id="UP000007587"/>
    </source>
</evidence>
<keyword evidence="2" id="KW-0456">Lyase</keyword>
<dbReference type="AlphaFoldDB" id="H8MXC7"/>
<dbReference type="GO" id="GO:0016491">
    <property type="term" value="F:oxidoreductase activity"/>
    <property type="evidence" value="ECO:0007669"/>
    <property type="project" value="TreeGrafter"/>
</dbReference>
<dbReference type="EMBL" id="CP003389">
    <property type="protein sequence ID" value="AFE05652.1"/>
    <property type="molecule type" value="Genomic_DNA"/>
</dbReference>
<evidence type="ECO:0000313" key="2">
    <source>
        <dbReference type="EMBL" id="AFE05652.1"/>
    </source>
</evidence>
<dbReference type="InterPro" id="IPR011989">
    <property type="entry name" value="ARM-like"/>
</dbReference>
<reference evidence="2 3" key="1">
    <citation type="journal article" date="2012" name="J. Bacteriol.">
        <title>Complete Genome Sequence of the Fruiting Myxobacterium Corallococcus coralloides DSM 2259.</title>
        <authorList>
            <person name="Huntley S."/>
            <person name="Zhang Y."/>
            <person name="Treuner-Lange A."/>
            <person name="Kneip S."/>
            <person name="Sensen C.W."/>
            <person name="Sogaard-Andersen L."/>
        </authorList>
    </citation>
    <scope>NUCLEOTIDE SEQUENCE [LARGE SCALE GENOMIC DNA]</scope>
    <source>
        <strain evidence="3">ATCC 25202 / DSM 2259 / NBRC 100086 / M2</strain>
    </source>
</reference>
<name>H8MXC7_CORCM</name>
<gene>
    <name evidence="2" type="ordered locus">COCOR_04134</name>
</gene>
<dbReference type="Pfam" id="PF13646">
    <property type="entry name" value="HEAT_2"/>
    <property type="match status" value="3"/>
</dbReference>
<dbReference type="STRING" id="1144275.COCOR_04134"/>
<dbReference type="HOGENOM" id="CLU_391158_0_0_7"/>
<dbReference type="PANTHER" id="PTHR12697">
    <property type="entry name" value="PBS LYASE HEAT-LIKE PROTEIN"/>
    <property type="match status" value="1"/>
</dbReference>
<keyword evidence="3" id="KW-1185">Reference proteome</keyword>
<dbReference type="KEGG" id="ccx:COCOR_04134"/>
<dbReference type="OrthoDB" id="5377811at2"/>
<dbReference type="SUPFAM" id="SSF48371">
    <property type="entry name" value="ARM repeat"/>
    <property type="match status" value="1"/>
</dbReference>
<dbReference type="SMART" id="SM00567">
    <property type="entry name" value="EZ_HEAT"/>
    <property type="match status" value="8"/>
</dbReference>
<dbReference type="Gene3D" id="1.25.10.10">
    <property type="entry name" value="Leucine-rich Repeat Variant"/>
    <property type="match status" value="3"/>
</dbReference>
<dbReference type="PANTHER" id="PTHR12697:SF5">
    <property type="entry name" value="DEOXYHYPUSINE HYDROXYLASE"/>
    <property type="match status" value="1"/>
</dbReference>
<proteinExistence type="predicted"/>
<feature type="region of interest" description="Disordered" evidence="1">
    <location>
        <begin position="406"/>
        <end position="428"/>
    </location>
</feature>
<sequence length="705" mass="73334">MRIRVRPLFLALTLLVGCNGNRDQLLAEIQDPRPEVRAAAVKKLADQNNADDLVLFTRAAKDLSAIVRGEAASALGESQDPRVVDLLGELLEDPDEAVQGQAALALAKVKNDKAKAYLTLQYGRRGRATRRVIVQALKSANVPGAMATVVAAEAKGLWDRNLLALTEGALPERVGAAEELGKSGRVEAVNRLLPMVRDSQVILAAAAVRGLGDAGDTRAVAPIALLLDESFPELRESAIGALMKLQDPTAATKLQAVAVEKSAVSPLATDAILTFPRTPVTDAALCAIALDGARAEARDAARAMRSRGGCPADPIADRLSRPASAASGLQAVTGLGPAAQALLPKVTPWLNQPDVGLRTLAVEAVTHVGDASVVPVIQKLYEQEVAGLTALRADWIPQALPRKYAADLDPSAPRPEAARGKEDPRSGKHAQLFERLQALNAARAKEAGRVVVPPRVPSELSDDVEPAKLQPLATLLTAMGALKAPGALEILKGYADDVSPVLRAAALVGLASVGPEGMEVTRAALLEPDRELQKTLALALAEQGEAGQLALIASLPKMGSEKLVVLDALTRVGPPPASASEALQGVVKEGGAEAALAAQLLGRMGAKDAVPTLLKALDDSNSVARRDVLLALGAMGDAKSAEVVGRDLYHDLPEIRAAAATALRKMNTGAEAEPLDALKGDYFREVRVAAGASLTKEGTAAGGAR</sequence>
<dbReference type="RefSeq" id="WP_014396945.1">
    <property type="nucleotide sequence ID" value="NC_017030.1"/>
</dbReference>